<sequence>MAYIEQQRLDGYAERVRYALSRKQAFDRKLESRKPGEVIFAPGKMVQVHRSNLDVLSAHKKLVYSWGAPYRVKTRVLNSYILETVDGVERRGLVHARRLKRFAPKIGSGLEAVHHAFLAARVLVGIGTTPGEGGAHVLGVSESNRVAVLLDH</sequence>
<evidence type="ECO:0000313" key="1">
    <source>
        <dbReference type="EMBL" id="CAK5275889.1"/>
    </source>
</evidence>
<dbReference type="EMBL" id="CAVNYO010000405">
    <property type="protein sequence ID" value="CAK5275889.1"/>
    <property type="molecule type" value="Genomic_DNA"/>
</dbReference>
<reference evidence="1" key="1">
    <citation type="submission" date="2023-11" db="EMBL/GenBank/DDBJ databases">
        <authorList>
            <person name="De Vega J J."/>
            <person name="De Vega J J."/>
        </authorList>
    </citation>
    <scope>NUCLEOTIDE SEQUENCE</scope>
</reference>
<keyword evidence="2" id="KW-1185">Reference proteome</keyword>
<comment type="caution">
    <text evidence="1">The sequence shown here is derived from an EMBL/GenBank/DDBJ whole genome shotgun (WGS) entry which is preliminary data.</text>
</comment>
<gene>
    <name evidence="1" type="ORF">MYCIT1_LOCUS23968</name>
</gene>
<proteinExistence type="predicted"/>
<organism evidence="1 2">
    <name type="scientific">Mycena citricolor</name>
    <dbReference type="NCBI Taxonomy" id="2018698"/>
    <lineage>
        <taxon>Eukaryota</taxon>
        <taxon>Fungi</taxon>
        <taxon>Dikarya</taxon>
        <taxon>Basidiomycota</taxon>
        <taxon>Agaricomycotina</taxon>
        <taxon>Agaricomycetes</taxon>
        <taxon>Agaricomycetidae</taxon>
        <taxon>Agaricales</taxon>
        <taxon>Marasmiineae</taxon>
        <taxon>Mycenaceae</taxon>
        <taxon>Mycena</taxon>
    </lineage>
</organism>
<protein>
    <submittedName>
        <fullName evidence="1">Uncharacterized protein</fullName>
    </submittedName>
</protein>
<name>A0AAD2K2V5_9AGAR</name>
<evidence type="ECO:0000313" key="2">
    <source>
        <dbReference type="Proteomes" id="UP001295794"/>
    </source>
</evidence>
<accession>A0AAD2K2V5</accession>
<dbReference type="Proteomes" id="UP001295794">
    <property type="component" value="Unassembled WGS sequence"/>
</dbReference>
<dbReference type="AlphaFoldDB" id="A0AAD2K2V5"/>